<reference evidence="3 6" key="2">
    <citation type="submission" date="2019-09" db="EMBL/GenBank/DDBJ databases">
        <title>Draft genome sequencing and comparative genomics of hatchery-associated Vibrios.</title>
        <authorList>
            <person name="Kehlet-Delgado H."/>
            <person name="Mueller R.S."/>
        </authorList>
    </citation>
    <scope>NUCLEOTIDE SEQUENCE [LARGE SCALE GENOMIC DNA]</scope>
    <source>
        <strain evidence="3 6">99-46-Y</strain>
    </source>
</reference>
<dbReference type="EMBL" id="VTXC01000031">
    <property type="protein sequence ID" value="NOH72084.1"/>
    <property type="molecule type" value="Genomic_DNA"/>
</dbReference>
<feature type="coiled-coil region" evidence="1">
    <location>
        <begin position="47"/>
        <end position="100"/>
    </location>
</feature>
<keyword evidence="5" id="KW-1185">Reference proteome</keyword>
<reference evidence="4 5" key="1">
    <citation type="submission" date="2018-12" db="EMBL/GenBank/DDBJ databases">
        <title>Genomic taxonomy of the Vibrionaceae family.</title>
        <authorList>
            <person name="Gomez-Gil B."/>
            <person name="Enciso-Ibarra K."/>
        </authorList>
    </citation>
    <scope>NUCLEOTIDE SEQUENCE [LARGE SCALE GENOMIC DNA]</scope>
    <source>
        <strain evidence="4 5">CAIM 594</strain>
    </source>
</reference>
<evidence type="ECO:0000256" key="2">
    <source>
        <dbReference type="SAM" id="Phobius"/>
    </source>
</evidence>
<keyword evidence="2" id="KW-1133">Transmembrane helix</keyword>
<evidence type="ECO:0000313" key="3">
    <source>
        <dbReference type="EMBL" id="NOH72084.1"/>
    </source>
</evidence>
<evidence type="ECO:0000256" key="1">
    <source>
        <dbReference type="SAM" id="Coils"/>
    </source>
</evidence>
<proteinExistence type="predicted"/>
<dbReference type="InterPro" id="IPR014717">
    <property type="entry name" value="Transl_elong_EF1B/ribsomal_bS6"/>
</dbReference>
<accession>A0A427U805</accession>
<dbReference type="RefSeq" id="WP_125319631.1">
    <property type="nucleotide sequence ID" value="NZ_AP024889.1"/>
</dbReference>
<keyword evidence="2" id="KW-0812">Transmembrane</keyword>
<dbReference type="Proteomes" id="UP000565719">
    <property type="component" value="Unassembled WGS sequence"/>
</dbReference>
<evidence type="ECO:0000313" key="6">
    <source>
        <dbReference type="Proteomes" id="UP000565719"/>
    </source>
</evidence>
<keyword evidence="2" id="KW-0472">Membrane</keyword>
<protein>
    <submittedName>
        <fullName evidence="4">MSHA biogenesis protein MshJ</fullName>
    </submittedName>
</protein>
<sequence length="216" mass="24655">MNRIWNQLDNRFSTLNQREKLLLAICGLVVIALTMLAWLIEPVVKSNQELTRQVGLTSQNLQSLEADILVVTAKLKKDPNENLNIEYKKLLTESQRLSEKLALMIESFISPSLMAELLEGVLAETQGLKLVLLESLKAQPIVGEVDNQAQTEYYVHPVKIELTGSYFSILSYLKTLESMPVHYYWRSFSYKVENYPNARVILEVYTLGTRQEFIGG</sequence>
<dbReference type="Proteomes" id="UP000269041">
    <property type="component" value="Unassembled WGS sequence"/>
</dbReference>
<organism evidence="4 5">
    <name type="scientific">Vibrio pectenicida</name>
    <dbReference type="NCBI Taxonomy" id="62763"/>
    <lineage>
        <taxon>Bacteria</taxon>
        <taxon>Pseudomonadati</taxon>
        <taxon>Pseudomonadota</taxon>
        <taxon>Gammaproteobacteria</taxon>
        <taxon>Vibrionales</taxon>
        <taxon>Vibrionaceae</taxon>
        <taxon>Vibrio</taxon>
    </lineage>
</organism>
<dbReference type="AlphaFoldDB" id="A0A427U805"/>
<dbReference type="OrthoDB" id="9151209at2"/>
<dbReference type="Gene3D" id="3.30.70.60">
    <property type="match status" value="1"/>
</dbReference>
<comment type="caution">
    <text evidence="4">The sequence shown here is derived from an EMBL/GenBank/DDBJ whole genome shotgun (WGS) entry which is preliminary data.</text>
</comment>
<evidence type="ECO:0000313" key="4">
    <source>
        <dbReference type="EMBL" id="RSD32673.1"/>
    </source>
</evidence>
<gene>
    <name evidence="4" type="ORF">EJA03_02335</name>
    <name evidence="3" type="ORF">F0225_12150</name>
</gene>
<name>A0A427U805_9VIBR</name>
<feature type="transmembrane region" description="Helical" evidence="2">
    <location>
        <begin position="21"/>
        <end position="40"/>
    </location>
</feature>
<dbReference type="EMBL" id="RSFA01000005">
    <property type="protein sequence ID" value="RSD32673.1"/>
    <property type="molecule type" value="Genomic_DNA"/>
</dbReference>
<evidence type="ECO:0000313" key="5">
    <source>
        <dbReference type="Proteomes" id="UP000269041"/>
    </source>
</evidence>
<keyword evidence="1" id="KW-0175">Coiled coil</keyword>